<name>A0A358HW29_9PROT</name>
<evidence type="ECO:0000313" key="5">
    <source>
        <dbReference type="EMBL" id="HCW66289.1"/>
    </source>
</evidence>
<feature type="region of interest" description="Disordered" evidence="1">
    <location>
        <begin position="236"/>
        <end position="264"/>
    </location>
</feature>
<protein>
    <submittedName>
        <fullName evidence="4">Autotransporter domain-containing protein</fullName>
    </submittedName>
</protein>
<evidence type="ECO:0000313" key="4">
    <source>
        <dbReference type="EMBL" id="HBU99386.1"/>
    </source>
</evidence>
<gene>
    <name evidence="4" type="ORF">DEF21_15995</name>
    <name evidence="5" type="ORF">DHR80_03560</name>
</gene>
<evidence type="ECO:0000313" key="7">
    <source>
        <dbReference type="Proteomes" id="UP000264753"/>
    </source>
</evidence>
<evidence type="ECO:0000259" key="3">
    <source>
        <dbReference type="PROSITE" id="PS51208"/>
    </source>
</evidence>
<dbReference type="Proteomes" id="UP000264753">
    <property type="component" value="Unassembled WGS sequence"/>
</dbReference>
<feature type="compositionally biased region" description="Low complexity" evidence="1">
    <location>
        <begin position="201"/>
        <end position="218"/>
    </location>
</feature>
<dbReference type="InterPro" id="IPR005546">
    <property type="entry name" value="Autotransporte_beta"/>
</dbReference>
<dbReference type="InterPro" id="IPR036709">
    <property type="entry name" value="Autotransporte_beta_dom_sf"/>
</dbReference>
<evidence type="ECO:0000256" key="1">
    <source>
        <dbReference type="SAM" id="MobiDB-lite"/>
    </source>
</evidence>
<dbReference type="InterPro" id="IPR012332">
    <property type="entry name" value="Autotransporter_pectin_lyase_C"/>
</dbReference>
<feature type="domain" description="Autotransporter" evidence="3">
    <location>
        <begin position="443"/>
        <end position="720"/>
    </location>
</feature>
<sequence>MALGFGCLIRGRTLGAFVVTSLFSTVVQAADFTVSEGVTDTVAKTLTAGETGLIEQGGVLSVTAPANSAAITTNADGVRVTNNGTITTVGGGRVGIFGSGGGASNVQFVNNGTIRTDATSGYGMGSLGERATIINNGTVTTSGATAYAIYSNGANSTLVNNGTLTTSGNSSYGLYSVQGNSTLVNSGTITTSGDDAYGMGSNNSSSTLSNSGTITTSGVRSRGMYADGNGVTAVNSGTITTSGSDGEGMRTDGQNSTFVNSGTITSTNADGIRSTGSGNTLTVSDAGTVTVSGTGRTGIRSTGANGTINVSGTVIATGAATQAILGSGNQTLNIKPGATIVGTINLGAGTNAVNIDTSAGARSSTLSISNAGTVNTSASGDGLVLQSGSTVAIVDTTGLAANRAALGTTAASIHQAVSQQLARANTPQSVVVAASELEPGMLYVPQMPFVWGQVFGGYKKRGDDGANLGYRSRIGGAIGGYEKPIGDHSIGLFGGASVAGMKTDAASVESDSNGFFVGGYGEYVVGDWAIDGAVVVGYQRHQDERLVVDNLIGEETAQSDYNSVYISPSLAVIRSIDIGGGIELRPSAEINYTYGYYGEYTETGTTSSNLRVKGHGVDVINGRLQLAARQALEDGRGEMELRGGMKYSYFGRDSVDVGLSNGPVLQYQGTGDTSSYGGYVGANMRYDVDRRMTVVADMELGLATGDEQSASGYLGLEYRF</sequence>
<dbReference type="PROSITE" id="PS51208">
    <property type="entry name" value="AUTOTRANSPORTER"/>
    <property type="match status" value="1"/>
</dbReference>
<evidence type="ECO:0000256" key="2">
    <source>
        <dbReference type="SAM" id="SignalP"/>
    </source>
</evidence>
<dbReference type="SMART" id="SM00869">
    <property type="entry name" value="Autotransporter"/>
    <property type="match status" value="1"/>
</dbReference>
<dbReference type="EMBL" id="DPOP01000034">
    <property type="protein sequence ID" value="HCW66289.1"/>
    <property type="molecule type" value="Genomic_DNA"/>
</dbReference>
<feature type="signal peptide" evidence="2">
    <location>
        <begin position="1"/>
        <end position="29"/>
    </location>
</feature>
<dbReference type="Proteomes" id="UP000264179">
    <property type="component" value="Unassembled WGS sequence"/>
</dbReference>
<feature type="compositionally biased region" description="Polar residues" evidence="1">
    <location>
        <begin position="252"/>
        <end position="264"/>
    </location>
</feature>
<feature type="region of interest" description="Disordered" evidence="1">
    <location>
        <begin position="201"/>
        <end position="222"/>
    </location>
</feature>
<feature type="chain" id="PRO_5033353259" evidence="2">
    <location>
        <begin position="30"/>
        <end position="720"/>
    </location>
</feature>
<proteinExistence type="predicted"/>
<comment type="caution">
    <text evidence="4">The sequence shown here is derived from an EMBL/GenBank/DDBJ whole genome shotgun (WGS) entry which is preliminary data.</text>
</comment>
<dbReference type="AlphaFoldDB" id="A0A358HW29"/>
<dbReference type="Pfam" id="PF03797">
    <property type="entry name" value="Autotransporter"/>
    <property type="match status" value="1"/>
</dbReference>
<dbReference type="RefSeq" id="WP_276654010.1">
    <property type="nucleotide sequence ID" value="NZ_DOOG01000135.1"/>
</dbReference>
<dbReference type="Gene3D" id="2.160.20.20">
    <property type="match status" value="1"/>
</dbReference>
<organism evidence="4 7">
    <name type="scientific">Thalassospira lucentensis</name>
    <dbReference type="NCBI Taxonomy" id="168935"/>
    <lineage>
        <taxon>Bacteria</taxon>
        <taxon>Pseudomonadati</taxon>
        <taxon>Pseudomonadota</taxon>
        <taxon>Alphaproteobacteria</taxon>
        <taxon>Rhodospirillales</taxon>
        <taxon>Thalassospiraceae</taxon>
        <taxon>Thalassospira</taxon>
    </lineage>
</organism>
<evidence type="ECO:0000313" key="6">
    <source>
        <dbReference type="Proteomes" id="UP000264179"/>
    </source>
</evidence>
<accession>A0A358HW29</accession>
<dbReference type="SUPFAM" id="SSF103515">
    <property type="entry name" value="Autotransporter"/>
    <property type="match status" value="1"/>
</dbReference>
<keyword evidence="2" id="KW-0732">Signal</keyword>
<dbReference type="EMBL" id="DOOG01000135">
    <property type="protein sequence ID" value="HBU99386.1"/>
    <property type="molecule type" value="Genomic_DNA"/>
</dbReference>
<dbReference type="Gene3D" id="2.40.128.130">
    <property type="entry name" value="Autotransporter beta-domain"/>
    <property type="match status" value="1"/>
</dbReference>
<reference evidence="6 7" key="1">
    <citation type="journal article" date="2018" name="Nat. Biotechnol.">
        <title>A standardized bacterial taxonomy based on genome phylogeny substantially revises the tree of life.</title>
        <authorList>
            <person name="Parks D.H."/>
            <person name="Chuvochina M."/>
            <person name="Waite D.W."/>
            <person name="Rinke C."/>
            <person name="Skarshewski A."/>
            <person name="Chaumeil P.A."/>
            <person name="Hugenholtz P."/>
        </authorList>
    </citation>
    <scope>NUCLEOTIDE SEQUENCE [LARGE SCALE GENOMIC DNA]</scope>
    <source>
        <strain evidence="4">UBA8707</strain>
        <strain evidence="5">UBA9881</strain>
    </source>
</reference>